<dbReference type="OrthoDB" id="7181295at2"/>
<dbReference type="InterPro" id="IPR002371">
    <property type="entry name" value="FlgK"/>
</dbReference>
<protein>
    <recommendedName>
        <fullName evidence="4">Flagellar hook-associated protein 1</fullName>
    </recommendedName>
</protein>
<dbReference type="eggNOG" id="COG1256">
    <property type="taxonomic scope" value="Bacteria"/>
</dbReference>
<gene>
    <name evidence="9" type="ORF">CN97_01490</name>
</gene>
<feature type="domain" description="Flagellar hook-associated protein FlgK helical" evidence="8">
    <location>
        <begin position="90"/>
        <end position="314"/>
    </location>
</feature>
<accession>A0A086XZF2</accession>
<dbReference type="SUPFAM" id="SSF64518">
    <property type="entry name" value="Phase 1 flagellin"/>
    <property type="match status" value="1"/>
</dbReference>
<comment type="similarity">
    <text evidence="3">Belongs to the flagella basal body rod proteins family.</text>
</comment>
<dbReference type="InterPro" id="IPR010930">
    <property type="entry name" value="Flg_bb/hook_C_dom"/>
</dbReference>
<evidence type="ECO:0000256" key="1">
    <source>
        <dbReference type="ARBA" id="ARBA00004365"/>
    </source>
</evidence>
<dbReference type="AlphaFoldDB" id="A0A086XZF2"/>
<feature type="domain" description="Flagellar basal-body/hook protein C-terminal" evidence="7">
    <location>
        <begin position="428"/>
        <end position="464"/>
    </location>
</feature>
<keyword evidence="9" id="KW-0969">Cilium</keyword>
<keyword evidence="6" id="KW-0975">Bacterial flagellum</keyword>
<keyword evidence="9" id="KW-0282">Flagellum</keyword>
<evidence type="ECO:0000313" key="9">
    <source>
        <dbReference type="EMBL" id="KFI27402.1"/>
    </source>
</evidence>
<organism evidence="9 10">
    <name type="scientific">Haematobacter massiliensis</name>
    <dbReference type="NCBI Taxonomy" id="195105"/>
    <lineage>
        <taxon>Bacteria</taxon>
        <taxon>Pseudomonadati</taxon>
        <taxon>Pseudomonadota</taxon>
        <taxon>Alphaproteobacteria</taxon>
        <taxon>Rhodobacterales</taxon>
        <taxon>Paracoccaceae</taxon>
        <taxon>Haematobacter</taxon>
    </lineage>
</organism>
<evidence type="ECO:0000256" key="5">
    <source>
        <dbReference type="ARBA" id="ARBA00022525"/>
    </source>
</evidence>
<evidence type="ECO:0000256" key="4">
    <source>
        <dbReference type="ARBA" id="ARBA00016244"/>
    </source>
</evidence>
<keyword evidence="10" id="KW-1185">Reference proteome</keyword>
<evidence type="ECO:0000313" key="10">
    <source>
        <dbReference type="Proteomes" id="UP000028826"/>
    </source>
</evidence>
<keyword evidence="5" id="KW-0964">Secreted</keyword>
<dbReference type="Pfam" id="PF06429">
    <property type="entry name" value="Flg_bbr_C"/>
    <property type="match status" value="1"/>
</dbReference>
<evidence type="ECO:0000256" key="2">
    <source>
        <dbReference type="ARBA" id="ARBA00004613"/>
    </source>
</evidence>
<dbReference type="GO" id="GO:0005576">
    <property type="term" value="C:extracellular region"/>
    <property type="evidence" value="ECO:0007669"/>
    <property type="project" value="UniProtKB-SubCell"/>
</dbReference>
<dbReference type="RefSeq" id="WP_035713160.1">
    <property type="nucleotide sequence ID" value="NZ_CAMIFG010000022.1"/>
</dbReference>
<dbReference type="EMBL" id="JGYG01000011">
    <property type="protein sequence ID" value="KFI27402.1"/>
    <property type="molecule type" value="Genomic_DNA"/>
</dbReference>
<name>A0A086XZF2_9RHOB</name>
<dbReference type="PANTHER" id="PTHR30033:SF1">
    <property type="entry name" value="FLAGELLAR HOOK-ASSOCIATED PROTEIN 1"/>
    <property type="match status" value="1"/>
</dbReference>
<evidence type="ECO:0000256" key="3">
    <source>
        <dbReference type="ARBA" id="ARBA00009677"/>
    </source>
</evidence>
<dbReference type="GO" id="GO:0044780">
    <property type="term" value="P:bacterial-type flagellum assembly"/>
    <property type="evidence" value="ECO:0007669"/>
    <property type="project" value="InterPro"/>
</dbReference>
<dbReference type="GO" id="GO:0009424">
    <property type="term" value="C:bacterial-type flagellum hook"/>
    <property type="evidence" value="ECO:0007669"/>
    <property type="project" value="InterPro"/>
</dbReference>
<dbReference type="Pfam" id="PF22638">
    <property type="entry name" value="FlgK_D1"/>
    <property type="match status" value="1"/>
</dbReference>
<comment type="subcellular location">
    <subcellularLocation>
        <location evidence="1">Bacterial flagellum</location>
    </subcellularLocation>
    <subcellularLocation>
        <location evidence="2">Secreted</location>
    </subcellularLocation>
</comment>
<evidence type="ECO:0000256" key="6">
    <source>
        <dbReference type="ARBA" id="ARBA00023143"/>
    </source>
</evidence>
<sequence length="466" mass="47873">MSISQALSNAASGLSAVGRTTGVVSSNLANSLTPGYSRQEVVLSNIAGTAGTGVRVTAVLRDVDPALTLQRLKAQSEAAGTGVEAAFLKALEDSLGTSDSGDSLSARVARLAATLDTASSLPSSESRLADVLTAAKALAEKINGIGRAAQEARAVADQKLAADVGMVNANLSRIDELNRAVVAGAARGSEINTLLDERQRLVDSIADALPVRQTLQDDGRISLHLSDGTTLLEGTRVAQLAFSPAGDMTAGTTIENGLLSGVTLDGKPLSLGAGGRISEGRMAAQLTVRDQLAPAFQKEVDAFAGDLIARFDSAAKTLAADGVGFFQDASATGGAGLAGRLAISADYDPDQGGALWRIRNGAGTTTERPGDAGGLIALSTALEKDKPLTDSAATLLSSVATRRLSVEMEASFRTARSDQLRSAEAARGVNSDEEVQKLLLMEQAFAANARVLQAADEMMKTLLGIR</sequence>
<comment type="caution">
    <text evidence="9">The sequence shown here is derived from an EMBL/GenBank/DDBJ whole genome shotgun (WGS) entry which is preliminary data.</text>
</comment>
<dbReference type="GO" id="GO:0005198">
    <property type="term" value="F:structural molecule activity"/>
    <property type="evidence" value="ECO:0007669"/>
    <property type="project" value="InterPro"/>
</dbReference>
<evidence type="ECO:0000259" key="8">
    <source>
        <dbReference type="Pfam" id="PF22638"/>
    </source>
</evidence>
<keyword evidence="9" id="KW-0966">Cell projection</keyword>
<dbReference type="STRING" id="195105.CN97_01490"/>
<dbReference type="Proteomes" id="UP000028826">
    <property type="component" value="Unassembled WGS sequence"/>
</dbReference>
<proteinExistence type="inferred from homology"/>
<reference evidence="9 10" key="1">
    <citation type="submission" date="2014-03" db="EMBL/GenBank/DDBJ databases">
        <title>Genome of Haematobacter massiliensis CCUG 47968.</title>
        <authorList>
            <person name="Wang D."/>
            <person name="Wang G."/>
        </authorList>
    </citation>
    <scope>NUCLEOTIDE SEQUENCE [LARGE SCALE GENOMIC DNA]</scope>
    <source>
        <strain evidence="9 10">CCUG 47968</strain>
    </source>
</reference>
<dbReference type="PANTHER" id="PTHR30033">
    <property type="entry name" value="FLAGELLAR HOOK-ASSOCIATED PROTEIN 1"/>
    <property type="match status" value="1"/>
</dbReference>
<dbReference type="NCBIfam" id="TIGR02492">
    <property type="entry name" value="flgK_ends"/>
    <property type="match status" value="1"/>
</dbReference>
<dbReference type="InterPro" id="IPR053927">
    <property type="entry name" value="FlgK_helical"/>
</dbReference>
<evidence type="ECO:0000259" key="7">
    <source>
        <dbReference type="Pfam" id="PF06429"/>
    </source>
</evidence>